<accession>A0A9W4T8Y7</accession>
<reference evidence="1" key="1">
    <citation type="submission" date="2022-08" db="EMBL/GenBank/DDBJ databases">
        <authorList>
            <person name="Kallberg Y."/>
            <person name="Tangrot J."/>
            <person name="Rosling A."/>
        </authorList>
    </citation>
    <scope>NUCLEOTIDE SEQUENCE</scope>
    <source>
        <strain evidence="1">Wild A</strain>
    </source>
</reference>
<evidence type="ECO:0000313" key="2">
    <source>
        <dbReference type="Proteomes" id="UP001153678"/>
    </source>
</evidence>
<feature type="non-terminal residue" evidence="1">
    <location>
        <position position="1"/>
    </location>
</feature>
<dbReference type="Proteomes" id="UP001153678">
    <property type="component" value="Unassembled WGS sequence"/>
</dbReference>
<comment type="caution">
    <text evidence="1">The sequence shown here is derived from an EMBL/GenBank/DDBJ whole genome shotgun (WGS) entry which is preliminary data.</text>
</comment>
<proteinExistence type="predicted"/>
<dbReference type="OrthoDB" id="2414520at2759"/>
<evidence type="ECO:0000313" key="1">
    <source>
        <dbReference type="EMBL" id="CAI2196586.1"/>
    </source>
</evidence>
<organism evidence="1 2">
    <name type="scientific">Funneliformis geosporum</name>
    <dbReference type="NCBI Taxonomy" id="1117311"/>
    <lineage>
        <taxon>Eukaryota</taxon>
        <taxon>Fungi</taxon>
        <taxon>Fungi incertae sedis</taxon>
        <taxon>Mucoromycota</taxon>
        <taxon>Glomeromycotina</taxon>
        <taxon>Glomeromycetes</taxon>
        <taxon>Glomerales</taxon>
        <taxon>Glomeraceae</taxon>
        <taxon>Funneliformis</taxon>
    </lineage>
</organism>
<dbReference type="EMBL" id="CAMKVN010014544">
    <property type="protein sequence ID" value="CAI2196586.1"/>
    <property type="molecule type" value="Genomic_DNA"/>
</dbReference>
<keyword evidence="2" id="KW-1185">Reference proteome</keyword>
<dbReference type="AlphaFoldDB" id="A0A9W4T8Y7"/>
<protein>
    <submittedName>
        <fullName evidence="1">772_t:CDS:1</fullName>
    </submittedName>
</protein>
<name>A0A9W4T8Y7_9GLOM</name>
<gene>
    <name evidence="1" type="ORF">FWILDA_LOCUS17654</name>
</gene>
<sequence length="159" mass="17946">HKDISTLQMDSHFLEIKNANNYGIMVDESKCNGIKNFLICFIFWSTIQNKPLAIMTHLKDIDRCDGKSVSQTVQKTIENAHIDIKKCLVWLTDNTAYMSGNQNGAIALFNKKTNSDIIRIGCGLYIMHIVYNNFEKATFGKLSSAIGFTQVAHHVIYAI</sequence>